<protein>
    <submittedName>
        <fullName evidence="9">MFS transporter</fullName>
    </submittedName>
</protein>
<feature type="transmembrane region" description="Helical" evidence="7">
    <location>
        <begin position="361"/>
        <end position="384"/>
    </location>
</feature>
<feature type="transmembrane region" description="Helical" evidence="7">
    <location>
        <begin position="405"/>
        <end position="423"/>
    </location>
</feature>
<dbReference type="GO" id="GO:0005886">
    <property type="term" value="C:plasma membrane"/>
    <property type="evidence" value="ECO:0007669"/>
    <property type="project" value="UniProtKB-SubCell"/>
</dbReference>
<gene>
    <name evidence="9" type="ORF">HH308_25625</name>
</gene>
<feature type="transmembrane region" description="Helical" evidence="7">
    <location>
        <begin position="225"/>
        <end position="247"/>
    </location>
</feature>
<dbReference type="SUPFAM" id="SSF103473">
    <property type="entry name" value="MFS general substrate transporter"/>
    <property type="match status" value="1"/>
</dbReference>
<dbReference type="InterPro" id="IPR011701">
    <property type="entry name" value="MFS"/>
</dbReference>
<keyword evidence="3" id="KW-1003">Cell membrane</keyword>
<sequence length="476" mass="49017">MSFRIPSERRRAVGLAIVLVAQLMLVLDTTVVNVALPHIQEDLHFSPATLSWVLNAYTLAFGGLLLLGGRLGDVLGRRRVFTIGLAVFTGSSLAGAFATDATFLVVARALQGVGAALAAPSVLALLTTSAPDDRARNRALALFTAVSSAGASIGLIAGGLLTDLGSWRLTLLINVPIGLAVLAFTSRFLDETPRRTGRFDVVGAVTATAAAVSAVYALVTAPEHGWASATTIGLLIASAVLLAVFVATETRVAHPLLRLSLLKVPSRAASLTLIAMMVGSQFSMFFLLILFVERVLDFGPLAAGVAFLPLSLSIFASSRVSAALVGRFGPWPLLVVGTAGMMASFLWISGIDESTSYVTGLLGPMILNGLSAGIAFMPTTVITLSNVEPEHAGSASGLMQTMQQLGGAVGLAIIVSVYSSHAVPGQVVPGLAQGFATSAIMCGIAVLIAISGAVAFGARRRVVRVAAVTESESVNA</sequence>
<feature type="transmembrane region" description="Helical" evidence="7">
    <location>
        <begin position="167"/>
        <end position="189"/>
    </location>
</feature>
<keyword evidence="5 7" id="KW-1133">Transmembrane helix</keyword>
<comment type="subcellular location">
    <subcellularLocation>
        <location evidence="1">Cell membrane</location>
        <topology evidence="1">Multi-pass membrane protein</topology>
    </subcellularLocation>
</comment>
<keyword evidence="6 7" id="KW-0472">Membrane</keyword>
<accession>A0A848L1D8</accession>
<comment type="caution">
    <text evidence="9">The sequence shown here is derived from an EMBL/GenBank/DDBJ whole genome shotgun (WGS) entry which is preliminary data.</text>
</comment>
<evidence type="ECO:0000256" key="6">
    <source>
        <dbReference type="ARBA" id="ARBA00023136"/>
    </source>
</evidence>
<feature type="transmembrane region" description="Helical" evidence="7">
    <location>
        <begin position="80"/>
        <end position="99"/>
    </location>
</feature>
<dbReference type="GO" id="GO:0022857">
    <property type="term" value="F:transmembrane transporter activity"/>
    <property type="evidence" value="ECO:0007669"/>
    <property type="project" value="InterPro"/>
</dbReference>
<keyword evidence="2" id="KW-0813">Transport</keyword>
<dbReference type="PANTHER" id="PTHR42718">
    <property type="entry name" value="MAJOR FACILITATOR SUPERFAMILY MULTIDRUG TRANSPORTER MFSC"/>
    <property type="match status" value="1"/>
</dbReference>
<dbReference type="Gene3D" id="1.20.1250.20">
    <property type="entry name" value="MFS general substrate transporter like domains"/>
    <property type="match status" value="2"/>
</dbReference>
<evidence type="ECO:0000256" key="3">
    <source>
        <dbReference type="ARBA" id="ARBA00022475"/>
    </source>
</evidence>
<feature type="transmembrane region" description="Helical" evidence="7">
    <location>
        <begin position="435"/>
        <end position="456"/>
    </location>
</feature>
<dbReference type="Pfam" id="PF07690">
    <property type="entry name" value="MFS_1"/>
    <property type="match status" value="1"/>
</dbReference>
<dbReference type="RefSeq" id="WP_170197111.1">
    <property type="nucleotide sequence ID" value="NZ_JABBNB010000038.1"/>
</dbReference>
<evidence type="ECO:0000256" key="7">
    <source>
        <dbReference type="SAM" id="Phobius"/>
    </source>
</evidence>
<feature type="transmembrane region" description="Helical" evidence="7">
    <location>
        <begin position="48"/>
        <end position="68"/>
    </location>
</feature>
<organism evidence="9 10">
    <name type="scientific">Gordonia asplenii</name>
    <dbReference type="NCBI Taxonomy" id="2725283"/>
    <lineage>
        <taxon>Bacteria</taxon>
        <taxon>Bacillati</taxon>
        <taxon>Actinomycetota</taxon>
        <taxon>Actinomycetes</taxon>
        <taxon>Mycobacteriales</taxon>
        <taxon>Gordoniaceae</taxon>
        <taxon>Gordonia</taxon>
    </lineage>
</organism>
<keyword evidence="10" id="KW-1185">Reference proteome</keyword>
<feature type="transmembrane region" description="Helical" evidence="7">
    <location>
        <begin position="201"/>
        <end position="219"/>
    </location>
</feature>
<dbReference type="InterPro" id="IPR020846">
    <property type="entry name" value="MFS_dom"/>
</dbReference>
<feature type="transmembrane region" description="Helical" evidence="7">
    <location>
        <begin position="328"/>
        <end position="349"/>
    </location>
</feature>
<evidence type="ECO:0000313" key="9">
    <source>
        <dbReference type="EMBL" id="NMO04606.1"/>
    </source>
</evidence>
<keyword evidence="4 7" id="KW-0812">Transmembrane</keyword>
<feature type="transmembrane region" description="Helical" evidence="7">
    <location>
        <begin position="268"/>
        <end position="292"/>
    </location>
</feature>
<dbReference type="Proteomes" id="UP000550729">
    <property type="component" value="Unassembled WGS sequence"/>
</dbReference>
<name>A0A848L1D8_9ACTN</name>
<feature type="domain" description="Major facilitator superfamily (MFS) profile" evidence="8">
    <location>
        <begin position="14"/>
        <end position="461"/>
    </location>
</feature>
<feature type="transmembrane region" description="Helical" evidence="7">
    <location>
        <begin position="298"/>
        <end position="316"/>
    </location>
</feature>
<dbReference type="AlphaFoldDB" id="A0A848L1D8"/>
<feature type="transmembrane region" description="Helical" evidence="7">
    <location>
        <begin position="12"/>
        <end position="36"/>
    </location>
</feature>
<dbReference type="EMBL" id="JABBNB010000038">
    <property type="protein sequence ID" value="NMO04606.1"/>
    <property type="molecule type" value="Genomic_DNA"/>
</dbReference>
<dbReference type="PROSITE" id="PS50850">
    <property type="entry name" value="MFS"/>
    <property type="match status" value="1"/>
</dbReference>
<evidence type="ECO:0000256" key="1">
    <source>
        <dbReference type="ARBA" id="ARBA00004651"/>
    </source>
</evidence>
<reference evidence="9 10" key="1">
    <citation type="submission" date="2020-04" db="EMBL/GenBank/DDBJ databases">
        <title>Gordonia sp. nov. TBRC 11910.</title>
        <authorList>
            <person name="Suriyachadkun C."/>
        </authorList>
    </citation>
    <scope>NUCLEOTIDE SEQUENCE [LARGE SCALE GENOMIC DNA]</scope>
    <source>
        <strain evidence="9 10">TBRC 11910</strain>
    </source>
</reference>
<feature type="transmembrane region" description="Helical" evidence="7">
    <location>
        <begin position="139"/>
        <end position="161"/>
    </location>
</feature>
<dbReference type="CDD" id="cd17321">
    <property type="entry name" value="MFS_MMR_MDR_like"/>
    <property type="match status" value="1"/>
</dbReference>
<evidence type="ECO:0000259" key="8">
    <source>
        <dbReference type="PROSITE" id="PS50850"/>
    </source>
</evidence>
<evidence type="ECO:0000256" key="4">
    <source>
        <dbReference type="ARBA" id="ARBA00022692"/>
    </source>
</evidence>
<evidence type="ECO:0000256" key="5">
    <source>
        <dbReference type="ARBA" id="ARBA00022989"/>
    </source>
</evidence>
<evidence type="ECO:0000256" key="2">
    <source>
        <dbReference type="ARBA" id="ARBA00022448"/>
    </source>
</evidence>
<feature type="transmembrane region" description="Helical" evidence="7">
    <location>
        <begin position="105"/>
        <end position="127"/>
    </location>
</feature>
<dbReference type="InterPro" id="IPR036259">
    <property type="entry name" value="MFS_trans_sf"/>
</dbReference>
<proteinExistence type="predicted"/>
<dbReference type="PANTHER" id="PTHR42718:SF46">
    <property type="entry name" value="BLR6921 PROTEIN"/>
    <property type="match status" value="1"/>
</dbReference>
<evidence type="ECO:0000313" key="10">
    <source>
        <dbReference type="Proteomes" id="UP000550729"/>
    </source>
</evidence>